<feature type="region of interest" description="Disordered" evidence="2">
    <location>
        <begin position="373"/>
        <end position="431"/>
    </location>
</feature>
<dbReference type="SUPFAM" id="SSF47954">
    <property type="entry name" value="Cyclin-like"/>
    <property type="match status" value="2"/>
</dbReference>
<dbReference type="InterPro" id="IPR013763">
    <property type="entry name" value="Cyclin-like_dom"/>
</dbReference>
<feature type="compositionally biased region" description="Basic and acidic residues" evidence="2">
    <location>
        <begin position="373"/>
        <end position="423"/>
    </location>
</feature>
<feature type="compositionally biased region" description="Acidic residues" evidence="2">
    <location>
        <begin position="276"/>
        <end position="292"/>
    </location>
</feature>
<keyword evidence="1" id="KW-0195">Cyclin</keyword>
<feature type="region of interest" description="Disordered" evidence="2">
    <location>
        <begin position="264"/>
        <end position="293"/>
    </location>
</feature>
<dbReference type="CDD" id="cd20524">
    <property type="entry name" value="CYCLIN_CCNH_rpt1"/>
    <property type="match status" value="1"/>
</dbReference>
<evidence type="ECO:0000256" key="2">
    <source>
        <dbReference type="SAM" id="MobiDB-lite"/>
    </source>
</evidence>
<evidence type="ECO:0000259" key="3">
    <source>
        <dbReference type="SMART" id="SM00385"/>
    </source>
</evidence>
<name>A0A9W7ERA1_9STRA</name>
<dbReference type="InterPro" id="IPR006671">
    <property type="entry name" value="Cyclin_N"/>
</dbReference>
<comment type="similarity">
    <text evidence="1">Belongs to the cyclin family.</text>
</comment>
<dbReference type="SMART" id="SM00385">
    <property type="entry name" value="CYCLIN"/>
    <property type="match status" value="1"/>
</dbReference>
<dbReference type="InterPro" id="IPR036915">
    <property type="entry name" value="Cyclin-like_sf"/>
</dbReference>
<dbReference type="Proteomes" id="UP001165160">
    <property type="component" value="Unassembled WGS sequence"/>
</dbReference>
<dbReference type="PANTHER" id="PTHR10026">
    <property type="entry name" value="CYCLIN"/>
    <property type="match status" value="1"/>
</dbReference>
<dbReference type="AlphaFoldDB" id="A0A9W7ERA1"/>
<dbReference type="GO" id="GO:0016538">
    <property type="term" value="F:cyclin-dependent protein serine/threonine kinase regulator activity"/>
    <property type="evidence" value="ECO:0007669"/>
    <property type="project" value="InterPro"/>
</dbReference>
<evidence type="ECO:0000256" key="1">
    <source>
        <dbReference type="RuleBase" id="RU000383"/>
    </source>
</evidence>
<feature type="domain" description="Cyclin-like" evidence="3">
    <location>
        <begin position="79"/>
        <end position="174"/>
    </location>
</feature>
<proteinExistence type="inferred from homology"/>
<comment type="caution">
    <text evidence="4">The sequence shown here is derived from an EMBL/GenBank/DDBJ whole genome shotgun (WGS) entry which is preliminary data.</text>
</comment>
<dbReference type="Gene3D" id="1.10.472.10">
    <property type="entry name" value="Cyclin-like"/>
    <property type="match status" value="1"/>
</dbReference>
<dbReference type="Pfam" id="PF00134">
    <property type="entry name" value="Cyclin_N"/>
    <property type="match status" value="1"/>
</dbReference>
<dbReference type="GO" id="GO:0006357">
    <property type="term" value="P:regulation of transcription by RNA polymerase II"/>
    <property type="evidence" value="ECO:0007669"/>
    <property type="project" value="InterPro"/>
</dbReference>
<sequence>MTNPTTTSEAFPAVKPGSTAEMFLLPSVDSLKEARKTANKQMNPIPSCAFGLGAATYTSMPAATPPSLTAGESCAIISFYLRQLKSICGPGAPNKRLSRPNEISNTASILLRRFYLSNSILSFDPLKMLVAAIFLASKVEDRKISSKQLSEHVASLNKEVSVDDIISHELLLMEGVSFQLHQTHPFRALIGFVDDLRQFSLKKGWYPMSASEKGFVKLYEMAAMHLDDCTFSDMVLVYSPGKLVIISVWLTLLDLKSGLGYEAEKDRGGGGGFTSIEEDAEEEEDVEEDEDGNIVNDRDWSKVSIEQYIIERFADVKKFDEAQTTSLIKDIEEALKYAKVLRTDPTLNCCNLGEDYVDMKEVKAANKKCKKERTWGKEKVPPVPPVKEEGEGVVKEAKEEAKEEAKVEAKVEEDGKGEKRKASEMVIDVDV</sequence>
<evidence type="ECO:0000313" key="4">
    <source>
        <dbReference type="EMBL" id="GMH87065.1"/>
    </source>
</evidence>
<protein>
    <recommendedName>
        <fullName evidence="3">Cyclin-like domain-containing protein</fullName>
    </recommendedName>
</protein>
<accession>A0A9W7ERA1</accession>
<gene>
    <name evidence="4" type="ORF">TrVE_jg13502</name>
</gene>
<evidence type="ECO:0000313" key="5">
    <source>
        <dbReference type="Proteomes" id="UP001165160"/>
    </source>
</evidence>
<reference evidence="5" key="1">
    <citation type="journal article" date="2023" name="Commun. Biol.">
        <title>Genome analysis of Parmales, the sister group of diatoms, reveals the evolutionary specialization of diatoms from phago-mixotrophs to photoautotrophs.</title>
        <authorList>
            <person name="Ban H."/>
            <person name="Sato S."/>
            <person name="Yoshikawa S."/>
            <person name="Yamada K."/>
            <person name="Nakamura Y."/>
            <person name="Ichinomiya M."/>
            <person name="Sato N."/>
            <person name="Blanc-Mathieu R."/>
            <person name="Endo H."/>
            <person name="Kuwata A."/>
            <person name="Ogata H."/>
        </authorList>
    </citation>
    <scope>NUCLEOTIDE SEQUENCE [LARGE SCALE GENOMIC DNA]</scope>
    <source>
        <strain evidence="5">NIES 3699</strain>
    </source>
</reference>
<dbReference type="EMBL" id="BRXX01000067">
    <property type="protein sequence ID" value="GMH87065.1"/>
    <property type="molecule type" value="Genomic_DNA"/>
</dbReference>
<keyword evidence="5" id="KW-1185">Reference proteome</keyword>
<organism evidence="4 5">
    <name type="scientific">Triparma verrucosa</name>
    <dbReference type="NCBI Taxonomy" id="1606542"/>
    <lineage>
        <taxon>Eukaryota</taxon>
        <taxon>Sar</taxon>
        <taxon>Stramenopiles</taxon>
        <taxon>Ochrophyta</taxon>
        <taxon>Bolidophyceae</taxon>
        <taxon>Parmales</taxon>
        <taxon>Triparmaceae</taxon>
        <taxon>Triparma</taxon>
    </lineage>
</organism>
<dbReference type="InterPro" id="IPR043198">
    <property type="entry name" value="Cyclin/Ssn8"/>
</dbReference>